<comment type="caution">
    <text evidence="1">The sequence shown here is derived from an EMBL/GenBank/DDBJ whole genome shotgun (WGS) entry which is preliminary data.</text>
</comment>
<name>A0ABD2X7L2_9HYME</name>
<dbReference type="AlphaFoldDB" id="A0ABD2X7L2"/>
<dbReference type="Proteomes" id="UP001627154">
    <property type="component" value="Unassembled WGS sequence"/>
</dbReference>
<reference evidence="1 2" key="1">
    <citation type="journal article" date="2024" name="bioRxiv">
        <title>A reference genome for Trichogramma kaykai: A tiny desert-dwelling parasitoid wasp with competing sex-ratio distorters.</title>
        <authorList>
            <person name="Culotta J."/>
            <person name="Lindsey A.R."/>
        </authorList>
    </citation>
    <scope>NUCLEOTIDE SEQUENCE [LARGE SCALE GENOMIC DNA]</scope>
    <source>
        <strain evidence="1 2">KSX58</strain>
    </source>
</reference>
<accession>A0ABD2X7L2</accession>
<evidence type="ECO:0000313" key="2">
    <source>
        <dbReference type="Proteomes" id="UP001627154"/>
    </source>
</evidence>
<sequence>MKTRIAISRLALLKCPSFPTNLPEKIENKMFNFFFDEKTSGSPSELSLVLPDHVKELSRKVSSTISFSEALMVSPNDFPPTLLMLALLALRWHSAGSHRIRVARLKQLKCNTKSSGSDSFNIIGPQYNRNSRHVVAFHQFNSKHD</sequence>
<keyword evidence="2" id="KW-1185">Reference proteome</keyword>
<proteinExistence type="predicted"/>
<gene>
    <name evidence="1" type="ORF">TKK_005814</name>
</gene>
<protein>
    <submittedName>
        <fullName evidence="1">Uncharacterized protein</fullName>
    </submittedName>
</protein>
<dbReference type="EMBL" id="JBJJXI010000049">
    <property type="protein sequence ID" value="KAL3401214.1"/>
    <property type="molecule type" value="Genomic_DNA"/>
</dbReference>
<evidence type="ECO:0000313" key="1">
    <source>
        <dbReference type="EMBL" id="KAL3401214.1"/>
    </source>
</evidence>
<organism evidence="1 2">
    <name type="scientific">Trichogramma kaykai</name>
    <dbReference type="NCBI Taxonomy" id="54128"/>
    <lineage>
        <taxon>Eukaryota</taxon>
        <taxon>Metazoa</taxon>
        <taxon>Ecdysozoa</taxon>
        <taxon>Arthropoda</taxon>
        <taxon>Hexapoda</taxon>
        <taxon>Insecta</taxon>
        <taxon>Pterygota</taxon>
        <taxon>Neoptera</taxon>
        <taxon>Endopterygota</taxon>
        <taxon>Hymenoptera</taxon>
        <taxon>Apocrita</taxon>
        <taxon>Proctotrupomorpha</taxon>
        <taxon>Chalcidoidea</taxon>
        <taxon>Trichogrammatidae</taxon>
        <taxon>Trichogramma</taxon>
    </lineage>
</organism>